<organism evidence="1 2">
    <name type="scientific">Sphingomonas adhaesiva</name>
    <dbReference type="NCBI Taxonomy" id="28212"/>
    <lineage>
        <taxon>Bacteria</taxon>
        <taxon>Pseudomonadati</taxon>
        <taxon>Pseudomonadota</taxon>
        <taxon>Alphaproteobacteria</taxon>
        <taxon>Sphingomonadales</taxon>
        <taxon>Sphingomonadaceae</taxon>
        <taxon>Sphingomonas</taxon>
    </lineage>
</organism>
<keyword evidence="2" id="KW-1185">Reference proteome</keyword>
<evidence type="ECO:0000313" key="2">
    <source>
        <dbReference type="Proteomes" id="UP000218323"/>
    </source>
</evidence>
<name>A0A2A4I7G4_9SPHN</name>
<sequence>MDEEIERLVIGVRADTAGFARDVDTMRQTLEGPFAAGADRAGRAVETALMRAVRTGKLGFDDLKAVALSVLAEIAAAAVRNGIGSIVGGGGGGNGGSGGGLVASLVGLLGLPGRATGGPVSPARPYWVGERGPELFVPTSSGRVIPASGAGGGGRDVRVAITIRAGDTPAPAALARSSRQVARAVRAALTEEA</sequence>
<evidence type="ECO:0000313" key="1">
    <source>
        <dbReference type="EMBL" id="PCG14531.1"/>
    </source>
</evidence>
<dbReference type="EMBL" id="NWVC01000003">
    <property type="protein sequence ID" value="PCG14531.1"/>
    <property type="molecule type" value="Genomic_DNA"/>
</dbReference>
<dbReference type="RefSeq" id="WP_096640789.1">
    <property type="nucleotide sequence ID" value="NZ_NWVC01000003.1"/>
</dbReference>
<accession>A0A2A4I7G4</accession>
<proteinExistence type="predicted"/>
<comment type="caution">
    <text evidence="1">The sequence shown here is derived from an EMBL/GenBank/DDBJ whole genome shotgun (WGS) entry which is preliminary data.</text>
</comment>
<reference evidence="1 2" key="1">
    <citation type="submission" date="2017-09" db="EMBL/GenBank/DDBJ databases">
        <title>Sphingomonas adhaesiva DSM 7418, whole genome shotgun sequence.</title>
        <authorList>
            <person name="Feng G."/>
            <person name="Zhu H."/>
        </authorList>
    </citation>
    <scope>NUCLEOTIDE SEQUENCE [LARGE SCALE GENOMIC DNA]</scope>
    <source>
        <strain evidence="1 2">DSM 7418</strain>
    </source>
</reference>
<dbReference type="Proteomes" id="UP000218323">
    <property type="component" value="Unassembled WGS sequence"/>
</dbReference>
<protein>
    <submittedName>
        <fullName evidence="1">Tail tape measure protein</fullName>
    </submittedName>
</protein>
<gene>
    <name evidence="1" type="ORF">COA07_08375</name>
</gene>
<dbReference type="AlphaFoldDB" id="A0A2A4I7G4"/>